<dbReference type="InterPro" id="IPR036880">
    <property type="entry name" value="Kunitz_BPTI_sf"/>
</dbReference>
<evidence type="ECO:0000256" key="2">
    <source>
        <dbReference type="ARBA" id="ARBA00022900"/>
    </source>
</evidence>
<proteinExistence type="predicted"/>
<dbReference type="PROSITE" id="PS00280">
    <property type="entry name" value="BPTI_KUNITZ_1"/>
    <property type="match status" value="1"/>
</dbReference>
<dbReference type="SUPFAM" id="SSF57362">
    <property type="entry name" value="BPTI-like"/>
    <property type="match status" value="1"/>
</dbReference>
<keyword evidence="1" id="KW-0646">Protease inhibitor</keyword>
<dbReference type="PANTHER" id="PTHR47247:SF1">
    <property type="entry name" value="KUNITZ-TYPE PROTEASE INHIBITOR 2"/>
    <property type="match status" value="1"/>
</dbReference>
<dbReference type="GO" id="GO:0004867">
    <property type="term" value="F:serine-type endopeptidase inhibitor activity"/>
    <property type="evidence" value="ECO:0007669"/>
    <property type="project" value="UniProtKB-KW"/>
</dbReference>
<dbReference type="OMA" id="FINGAIC"/>
<keyword evidence="3" id="KW-1015">Disulfide bond</keyword>
<accession>A0A8C4QMI2</accession>
<name>A0A8C4QMI2_EPTBU</name>
<dbReference type="InterPro" id="IPR002223">
    <property type="entry name" value="Kunitz_BPTI"/>
</dbReference>
<dbReference type="GeneTree" id="ENSGT01150000288120"/>
<keyword evidence="2" id="KW-0722">Serine protease inhibitor</keyword>
<reference evidence="5" key="1">
    <citation type="submission" date="2025-08" db="UniProtKB">
        <authorList>
            <consortium name="Ensembl"/>
        </authorList>
    </citation>
    <scope>IDENTIFICATION</scope>
</reference>
<evidence type="ECO:0000313" key="6">
    <source>
        <dbReference type="Proteomes" id="UP000694388"/>
    </source>
</evidence>
<feature type="domain" description="BPTI/Kunitz inhibitor" evidence="4">
    <location>
        <begin position="17"/>
        <end position="67"/>
    </location>
</feature>
<dbReference type="SMART" id="SM00131">
    <property type="entry name" value="KU"/>
    <property type="match status" value="1"/>
</dbReference>
<protein>
    <recommendedName>
        <fullName evidence="4">BPTI/Kunitz inhibitor domain-containing protein</fullName>
    </recommendedName>
</protein>
<evidence type="ECO:0000256" key="1">
    <source>
        <dbReference type="ARBA" id="ARBA00022690"/>
    </source>
</evidence>
<dbReference type="AlphaFoldDB" id="A0A8C4QMI2"/>
<evidence type="ECO:0000259" key="4">
    <source>
        <dbReference type="PROSITE" id="PS50279"/>
    </source>
</evidence>
<evidence type="ECO:0000256" key="3">
    <source>
        <dbReference type="ARBA" id="ARBA00023157"/>
    </source>
</evidence>
<dbReference type="PROSITE" id="PS50279">
    <property type="entry name" value="BPTI_KUNITZ_2"/>
    <property type="match status" value="1"/>
</dbReference>
<dbReference type="Pfam" id="PF00014">
    <property type="entry name" value="Kunitz_BPTI"/>
    <property type="match status" value="1"/>
</dbReference>
<sequence>MSFVILLKCFQNACYFCLDSQDTGPCRAAFQRWSYHAQNSTCHNFTYGGCRGNSNNFLTENKCLSICAPFRGSPQQHITGCAVI</sequence>
<dbReference type="Ensembl" id="ENSEBUT00000018313.1">
    <property type="protein sequence ID" value="ENSEBUP00000017737.1"/>
    <property type="gene ID" value="ENSEBUG00000011088.1"/>
</dbReference>
<dbReference type="Gene3D" id="4.10.410.10">
    <property type="entry name" value="Pancreatic trypsin inhibitor Kunitz domain"/>
    <property type="match status" value="1"/>
</dbReference>
<keyword evidence="6" id="KW-1185">Reference proteome</keyword>
<dbReference type="PRINTS" id="PR00759">
    <property type="entry name" value="BASICPTASE"/>
</dbReference>
<reference evidence="5" key="2">
    <citation type="submission" date="2025-09" db="UniProtKB">
        <authorList>
            <consortium name="Ensembl"/>
        </authorList>
    </citation>
    <scope>IDENTIFICATION</scope>
</reference>
<evidence type="ECO:0000313" key="5">
    <source>
        <dbReference type="Ensembl" id="ENSEBUP00000017737.1"/>
    </source>
</evidence>
<dbReference type="InterPro" id="IPR020901">
    <property type="entry name" value="Prtase_inh_Kunz-CS"/>
</dbReference>
<dbReference type="Proteomes" id="UP000694388">
    <property type="component" value="Unplaced"/>
</dbReference>
<dbReference type="PANTHER" id="PTHR47247">
    <property type="entry name" value="KUNITZ-TYPE PROTEASE INHIBITOR 2"/>
    <property type="match status" value="1"/>
</dbReference>
<organism evidence="5 6">
    <name type="scientific">Eptatretus burgeri</name>
    <name type="common">Inshore hagfish</name>
    <dbReference type="NCBI Taxonomy" id="7764"/>
    <lineage>
        <taxon>Eukaryota</taxon>
        <taxon>Metazoa</taxon>
        <taxon>Chordata</taxon>
        <taxon>Craniata</taxon>
        <taxon>Vertebrata</taxon>
        <taxon>Cyclostomata</taxon>
        <taxon>Myxini</taxon>
        <taxon>Myxiniformes</taxon>
        <taxon>Myxinidae</taxon>
        <taxon>Eptatretinae</taxon>
        <taxon>Eptatretus</taxon>
    </lineage>
</organism>